<dbReference type="InterPro" id="IPR005794">
    <property type="entry name" value="Fmt"/>
</dbReference>
<evidence type="ECO:0000256" key="5">
    <source>
        <dbReference type="ARBA" id="ARBA00022679"/>
    </source>
</evidence>
<reference evidence="11 12" key="1">
    <citation type="submission" date="2009-04" db="EMBL/GenBank/DDBJ databases">
        <authorList>
            <person name="Reysenbach A.-L."/>
            <person name="Heidelberg J.F."/>
            <person name="Nelson W.C."/>
        </authorList>
    </citation>
    <scope>NUCLEOTIDE SEQUENCE [LARGE SCALE GENOMIC DNA]</scope>
    <source>
        <strain evidence="11 12">SS-5</strain>
    </source>
</reference>
<dbReference type="OrthoDB" id="9802815at2"/>
<dbReference type="Pfam" id="PF00551">
    <property type="entry name" value="Formyl_trans_N"/>
    <property type="match status" value="1"/>
</dbReference>
<evidence type="ECO:0000256" key="4">
    <source>
        <dbReference type="ARBA" id="ARBA00016014"/>
    </source>
</evidence>
<evidence type="ECO:0000256" key="2">
    <source>
        <dbReference type="ARBA" id="ARBA00010699"/>
    </source>
</evidence>
<dbReference type="Gene3D" id="3.10.25.10">
    <property type="entry name" value="Formyl transferase, C-terminal domain"/>
    <property type="match status" value="1"/>
</dbReference>
<gene>
    <name evidence="8 11" type="primary">fmt</name>
    <name evidence="11" type="ORF">SULYE_0851</name>
</gene>
<comment type="function">
    <text evidence="1 8">Attaches a formyl group to the free amino group of methionyl-tRNA(fMet). The formyl group appears to play a dual role in the initiator identity of N-formylmethionyl-tRNA by promoting its recognition by IF2 and preventing the misappropriation of this tRNA by the elongation apparatus.</text>
</comment>
<evidence type="ECO:0000313" key="11">
    <source>
        <dbReference type="EMBL" id="EEP60643.1"/>
    </source>
</evidence>
<dbReference type="AlphaFoldDB" id="C4FJV1"/>
<dbReference type="SUPFAM" id="SSF53328">
    <property type="entry name" value="Formyltransferase"/>
    <property type="match status" value="1"/>
</dbReference>
<dbReference type="Pfam" id="PF02911">
    <property type="entry name" value="Formyl_trans_C"/>
    <property type="match status" value="1"/>
</dbReference>
<proteinExistence type="inferred from homology"/>
<evidence type="ECO:0000256" key="6">
    <source>
        <dbReference type="ARBA" id="ARBA00022917"/>
    </source>
</evidence>
<protein>
    <recommendedName>
        <fullName evidence="4 8">Methionyl-tRNA formyltransferase</fullName>
        <ecNumber evidence="3 8">2.1.2.9</ecNumber>
    </recommendedName>
</protein>
<dbReference type="InterPro" id="IPR005793">
    <property type="entry name" value="Formyl_trans_C"/>
</dbReference>
<dbReference type="EC" id="2.1.2.9" evidence="3 8"/>
<dbReference type="PANTHER" id="PTHR11138">
    <property type="entry name" value="METHIONYL-TRNA FORMYLTRANSFERASE"/>
    <property type="match status" value="1"/>
</dbReference>
<comment type="catalytic activity">
    <reaction evidence="7 8">
        <text>L-methionyl-tRNA(fMet) + (6R)-10-formyltetrahydrofolate = N-formyl-L-methionyl-tRNA(fMet) + (6S)-5,6,7,8-tetrahydrofolate + H(+)</text>
        <dbReference type="Rhea" id="RHEA:24380"/>
        <dbReference type="Rhea" id="RHEA-COMP:9952"/>
        <dbReference type="Rhea" id="RHEA-COMP:9953"/>
        <dbReference type="ChEBI" id="CHEBI:15378"/>
        <dbReference type="ChEBI" id="CHEBI:57453"/>
        <dbReference type="ChEBI" id="CHEBI:78530"/>
        <dbReference type="ChEBI" id="CHEBI:78844"/>
        <dbReference type="ChEBI" id="CHEBI:195366"/>
        <dbReference type="EC" id="2.1.2.9"/>
    </reaction>
</comment>
<evidence type="ECO:0000256" key="3">
    <source>
        <dbReference type="ARBA" id="ARBA00012261"/>
    </source>
</evidence>
<dbReference type="CDD" id="cd08704">
    <property type="entry name" value="Met_tRNA_FMT_C"/>
    <property type="match status" value="1"/>
</dbReference>
<name>C4FJV1_9AQUI</name>
<dbReference type="HAMAP" id="MF_00182">
    <property type="entry name" value="Formyl_trans"/>
    <property type="match status" value="1"/>
</dbReference>
<dbReference type="PANTHER" id="PTHR11138:SF5">
    <property type="entry name" value="METHIONYL-TRNA FORMYLTRANSFERASE, MITOCHONDRIAL"/>
    <property type="match status" value="1"/>
</dbReference>
<feature type="domain" description="Formyl transferase C-terminal" evidence="10">
    <location>
        <begin position="205"/>
        <end position="302"/>
    </location>
</feature>
<feature type="binding site" evidence="8">
    <location>
        <begin position="110"/>
        <end position="113"/>
    </location>
    <ligand>
        <name>(6S)-5,6,7,8-tetrahydrofolate</name>
        <dbReference type="ChEBI" id="CHEBI:57453"/>
    </ligand>
</feature>
<accession>C4FJV1</accession>
<comment type="caution">
    <text evidence="11">The sequence shown here is derived from an EMBL/GenBank/DDBJ whole genome shotgun (WGS) entry which is preliminary data.</text>
</comment>
<keyword evidence="6 8" id="KW-0648">Protein biosynthesis</keyword>
<keyword evidence="12" id="KW-1185">Reference proteome</keyword>
<keyword evidence="5 8" id="KW-0808">Transferase</keyword>
<dbReference type="SUPFAM" id="SSF50486">
    <property type="entry name" value="FMT C-terminal domain-like"/>
    <property type="match status" value="1"/>
</dbReference>
<comment type="similarity">
    <text evidence="2 8">Belongs to the Fmt family.</text>
</comment>
<organism evidence="11 12">
    <name type="scientific">Sulfurihydrogenibium yellowstonense SS-5</name>
    <dbReference type="NCBI Taxonomy" id="432331"/>
    <lineage>
        <taxon>Bacteria</taxon>
        <taxon>Pseudomonadati</taxon>
        <taxon>Aquificota</taxon>
        <taxon>Aquificia</taxon>
        <taxon>Aquificales</taxon>
        <taxon>Hydrogenothermaceae</taxon>
        <taxon>Sulfurihydrogenibium</taxon>
    </lineage>
</organism>
<evidence type="ECO:0000256" key="8">
    <source>
        <dbReference type="HAMAP-Rule" id="MF_00182"/>
    </source>
</evidence>
<evidence type="ECO:0000256" key="7">
    <source>
        <dbReference type="ARBA" id="ARBA00048558"/>
    </source>
</evidence>
<dbReference type="InterPro" id="IPR002376">
    <property type="entry name" value="Formyl_transf_N"/>
</dbReference>
<dbReference type="InterPro" id="IPR011034">
    <property type="entry name" value="Formyl_transferase-like_C_sf"/>
</dbReference>
<dbReference type="Proteomes" id="UP000005540">
    <property type="component" value="Unassembled WGS sequence"/>
</dbReference>
<dbReference type="CDD" id="cd08646">
    <property type="entry name" value="FMT_core_Met-tRNA-FMT_N"/>
    <property type="match status" value="1"/>
</dbReference>
<evidence type="ECO:0000256" key="1">
    <source>
        <dbReference type="ARBA" id="ARBA00002606"/>
    </source>
</evidence>
<evidence type="ECO:0000259" key="10">
    <source>
        <dbReference type="Pfam" id="PF02911"/>
    </source>
</evidence>
<dbReference type="NCBIfam" id="TIGR00460">
    <property type="entry name" value="fmt"/>
    <property type="match status" value="1"/>
</dbReference>
<evidence type="ECO:0000259" key="9">
    <source>
        <dbReference type="Pfam" id="PF00551"/>
    </source>
</evidence>
<evidence type="ECO:0000313" key="12">
    <source>
        <dbReference type="Proteomes" id="UP000005540"/>
    </source>
</evidence>
<dbReference type="InterPro" id="IPR044135">
    <property type="entry name" value="Met-tRNA-FMT_C"/>
</dbReference>
<dbReference type="GO" id="GO:0004479">
    <property type="term" value="F:methionyl-tRNA formyltransferase activity"/>
    <property type="evidence" value="ECO:0007669"/>
    <property type="project" value="UniProtKB-UniRule"/>
</dbReference>
<dbReference type="InterPro" id="IPR041711">
    <property type="entry name" value="Met-tRNA-FMT_N"/>
</dbReference>
<dbReference type="EMBL" id="ABZS01000069">
    <property type="protein sequence ID" value="EEP60643.1"/>
    <property type="molecule type" value="Genomic_DNA"/>
</dbReference>
<dbReference type="RefSeq" id="WP_007546732.1">
    <property type="nucleotide sequence ID" value="NZ_ABZS01000069.1"/>
</dbReference>
<dbReference type="Gene3D" id="3.40.50.170">
    <property type="entry name" value="Formyl transferase, N-terminal domain"/>
    <property type="match status" value="1"/>
</dbReference>
<dbReference type="InterPro" id="IPR037022">
    <property type="entry name" value="Formyl_trans_C_sf"/>
</dbReference>
<dbReference type="InterPro" id="IPR036477">
    <property type="entry name" value="Formyl_transf_N_sf"/>
</dbReference>
<dbReference type="GO" id="GO:0005829">
    <property type="term" value="C:cytosol"/>
    <property type="evidence" value="ECO:0007669"/>
    <property type="project" value="TreeGrafter"/>
</dbReference>
<feature type="domain" description="Formyl transferase N-terminal" evidence="9">
    <location>
        <begin position="1"/>
        <end position="181"/>
    </location>
</feature>
<sequence>MRVLFWGTPDFAVKSLKALIESNHQVVGVVTQPDKPRGRGQKIQPTPVKEEALKYNIPVFQPEKIKNNQEFLETVKKLNPDISVVVAYGKILPEEIINIPKYKTINVHASLLPEYRGAAPIQRAIMEGKDKTGVCIMEIIKELDAGDVYACREVEITEDDDIISLHDKLAGEGARLLIEVLDKIEKGEIDKKPQNHEKATYAKPIEKSEGKIDFSRSAKEIFNQIRALKVWPKAYAKFRDEEVKILDAKIVECNVNALPGEIIKADEKEGIVVKAGNGCLLLKLIQFPNSKPITTQDAIRGYKIKVGERFE</sequence>